<dbReference type="SUPFAM" id="SSF49854">
    <property type="entry name" value="Spermadhesin, CUB domain"/>
    <property type="match status" value="2"/>
</dbReference>
<dbReference type="InterPro" id="IPR002172">
    <property type="entry name" value="LDrepeatLR_classA_rpt"/>
</dbReference>
<reference evidence="6" key="2">
    <citation type="submission" date="2023-05" db="EMBL/GenBank/DDBJ databases">
        <authorList>
            <person name="Fouks B."/>
        </authorList>
    </citation>
    <scope>NUCLEOTIDE SEQUENCE</scope>
    <source>
        <strain evidence="6">Stay&amp;Tobe</strain>
        <tissue evidence="6">Testes</tissue>
    </source>
</reference>
<feature type="transmembrane region" description="Helical" evidence="4">
    <location>
        <begin position="967"/>
        <end position="990"/>
    </location>
</feature>
<sequence>FETFMRTLLLYPICRTLKTAIMFSENRRNIARRRYRRENNGSGFIAENSGQLTVCNKTYYGDVGKTYELELHKPREDRLPFLCQLTFMANGHNHGELVQVTLEIPGGVERGEYYHRQISTKERRYQGKWSPSSALDGCPDGYMQLSEMGRPYTGGSWCGSSTGYAVYYSETSTVTVSVKLFHSPLHAASPFEFQLRYKFVSHDEAIVRFGSVGAPLERGEVVPGTYCSRNFYECYRKRCRLQSPNYPGMYPRNVTCYLTLRQKTVPNCKHAMIAVRQESAHKMQIKRAVTMASLNKTGRALRAWKDCTGERDHLIFYDGSSTDDPVLVKFCGGDWLPRIVSRGPEMLVAFHSSPFSIPLHSATAPSPLRGFELDVDVVFSDSDSLDYSREPRRCEFWVNASNPDAEDWMLRPRGRTGHVLSPRHTLPPNTTCTYRFRGKPGDLIWIYFNSYSHQPLLTASNDPTTTSPPPGQSSITSTSNNTPNLTNTCSTRLRIWDGGGIETDVLLGDHCDTDPPRLCDHTSLSNLTRVTRPCSPYESYVSTGPDLTMEHYSEEGTALHPANFRLKYEFVDTRMGGEAWLGRKGEEPPPQPCSRVFRRQRSGEFSSPKNVFLFGRGGARNLSCVYRLEAGSGEKIRVTLHNASFGDSISCVTEQDPHTGRPKCAIIAPPPGEVQRIAQLKILEVPWRDVKVNRACLCDNSTLSASGSRHLVLLSSTRIVEIHFLVTRLNITEDFVDLYFHASFEMVRGPECPRRQRLRGSGGEIEFVSPPHSTSCEGLPWLVEAHDNRSLFLLTWGTFLPLEPSPDDPVRCHTSNRVLLYSGRPARLLRVVCPASPNARQFAVHVFSEEWFTSKAFFMRTPRPPSFLVEFIGREPGVAALNWLEISRSRSALLQQLQIDYVGSENDTMTSSLPADWECPHRCPELNACISASLWCDGRSNCPSGFDEDESHCGAGRKFLSFLPGGIYTALGVGAATAAALTIFLCVAAVHRIRTQKRRRRLGKKKRGGPGDHSHQQREEEEFLPIDIASVAKKVS</sequence>
<accession>A0AAD8A050</accession>
<dbReference type="InterPro" id="IPR000859">
    <property type="entry name" value="CUB_dom"/>
</dbReference>
<feature type="compositionally biased region" description="Basic and acidic residues" evidence="3">
    <location>
        <begin position="1009"/>
        <end position="1018"/>
    </location>
</feature>
<dbReference type="SMART" id="SM00042">
    <property type="entry name" value="CUB"/>
    <property type="match status" value="1"/>
</dbReference>
<feature type="compositionally biased region" description="Low complexity" evidence="3">
    <location>
        <begin position="472"/>
        <end position="484"/>
    </location>
</feature>
<keyword evidence="7" id="KW-1185">Reference proteome</keyword>
<dbReference type="EMBL" id="JASPKZ010004571">
    <property type="protein sequence ID" value="KAJ9590049.1"/>
    <property type="molecule type" value="Genomic_DNA"/>
</dbReference>
<feature type="non-terminal residue" evidence="6">
    <location>
        <position position="1"/>
    </location>
</feature>
<dbReference type="FunFam" id="2.60.120.290:FF:000065">
    <property type="entry name" value="Uncharacterized protein, isoform E"/>
    <property type="match status" value="1"/>
</dbReference>
<dbReference type="Gene3D" id="2.40.128.620">
    <property type="match status" value="1"/>
</dbReference>
<comment type="caution">
    <text evidence="6">The sequence shown here is derived from an EMBL/GenBank/DDBJ whole genome shotgun (WGS) entry which is preliminary data.</text>
</comment>
<proteinExistence type="predicted"/>
<evidence type="ECO:0000259" key="5">
    <source>
        <dbReference type="PROSITE" id="PS01180"/>
    </source>
</evidence>
<organism evidence="6 7">
    <name type="scientific">Diploptera punctata</name>
    <name type="common">Pacific beetle cockroach</name>
    <dbReference type="NCBI Taxonomy" id="6984"/>
    <lineage>
        <taxon>Eukaryota</taxon>
        <taxon>Metazoa</taxon>
        <taxon>Ecdysozoa</taxon>
        <taxon>Arthropoda</taxon>
        <taxon>Hexapoda</taxon>
        <taxon>Insecta</taxon>
        <taxon>Pterygota</taxon>
        <taxon>Neoptera</taxon>
        <taxon>Polyneoptera</taxon>
        <taxon>Dictyoptera</taxon>
        <taxon>Blattodea</taxon>
        <taxon>Blaberoidea</taxon>
        <taxon>Blaberidae</taxon>
        <taxon>Diplopterinae</taxon>
        <taxon>Diploptera</taxon>
    </lineage>
</organism>
<evidence type="ECO:0000256" key="2">
    <source>
        <dbReference type="PROSITE-ProRule" id="PRU00059"/>
    </source>
</evidence>
<dbReference type="GO" id="GO:0005886">
    <property type="term" value="C:plasma membrane"/>
    <property type="evidence" value="ECO:0007669"/>
    <property type="project" value="TreeGrafter"/>
</dbReference>
<protein>
    <recommendedName>
        <fullName evidence="5">CUB domain-containing protein</fullName>
    </recommendedName>
</protein>
<evidence type="ECO:0000256" key="1">
    <source>
        <dbReference type="ARBA" id="ARBA00023157"/>
    </source>
</evidence>
<dbReference type="CDD" id="cd00041">
    <property type="entry name" value="CUB"/>
    <property type="match status" value="1"/>
</dbReference>
<dbReference type="PROSITE" id="PS01180">
    <property type="entry name" value="CUB"/>
    <property type="match status" value="1"/>
</dbReference>
<keyword evidence="4" id="KW-1133">Transmembrane helix</keyword>
<dbReference type="SMART" id="SM00192">
    <property type="entry name" value="LDLa"/>
    <property type="match status" value="1"/>
</dbReference>
<dbReference type="Pfam" id="PF00431">
    <property type="entry name" value="CUB"/>
    <property type="match status" value="1"/>
</dbReference>
<dbReference type="Proteomes" id="UP001233999">
    <property type="component" value="Unassembled WGS sequence"/>
</dbReference>
<keyword evidence="1" id="KW-1015">Disulfide bond</keyword>
<dbReference type="InterPro" id="IPR035914">
    <property type="entry name" value="Sperma_CUB_dom_sf"/>
</dbReference>
<dbReference type="PANTHER" id="PTHR47537:SF8">
    <property type="entry name" value="CUB DOMAIN-CONTAINING PROTEIN"/>
    <property type="match status" value="1"/>
</dbReference>
<feature type="region of interest" description="Disordered" evidence="3">
    <location>
        <begin position="998"/>
        <end position="1024"/>
    </location>
</feature>
<dbReference type="Gene3D" id="2.60.120.290">
    <property type="entry name" value="Spermadhesin, CUB domain"/>
    <property type="match status" value="2"/>
</dbReference>
<evidence type="ECO:0000256" key="4">
    <source>
        <dbReference type="SAM" id="Phobius"/>
    </source>
</evidence>
<dbReference type="Pfam" id="PF25090">
    <property type="entry name" value="DUF7805"/>
    <property type="match status" value="1"/>
</dbReference>
<evidence type="ECO:0000313" key="7">
    <source>
        <dbReference type="Proteomes" id="UP001233999"/>
    </source>
</evidence>
<reference evidence="6" key="1">
    <citation type="journal article" date="2023" name="IScience">
        <title>Live-bearing cockroach genome reveals convergent evolutionary mechanisms linked to viviparity in insects and beyond.</title>
        <authorList>
            <person name="Fouks B."/>
            <person name="Harrison M.C."/>
            <person name="Mikhailova A.A."/>
            <person name="Marchal E."/>
            <person name="English S."/>
            <person name="Carruthers M."/>
            <person name="Jennings E.C."/>
            <person name="Chiamaka E.L."/>
            <person name="Frigard R.A."/>
            <person name="Pippel M."/>
            <person name="Attardo G.M."/>
            <person name="Benoit J.B."/>
            <person name="Bornberg-Bauer E."/>
            <person name="Tobe S.S."/>
        </authorList>
    </citation>
    <scope>NUCLEOTIDE SEQUENCE</scope>
    <source>
        <strain evidence="6">Stay&amp;Tobe</strain>
    </source>
</reference>
<keyword evidence="4" id="KW-0812">Transmembrane</keyword>
<evidence type="ECO:0000256" key="3">
    <source>
        <dbReference type="SAM" id="MobiDB-lite"/>
    </source>
</evidence>
<keyword evidence="4" id="KW-0472">Membrane</keyword>
<gene>
    <name evidence="6" type="ORF">L9F63_016825</name>
</gene>
<feature type="domain" description="CUB" evidence="5">
    <location>
        <begin position="227"/>
        <end position="378"/>
    </location>
</feature>
<feature type="compositionally biased region" description="Basic residues" evidence="3">
    <location>
        <begin position="998"/>
        <end position="1008"/>
    </location>
</feature>
<dbReference type="PANTHER" id="PTHR47537">
    <property type="entry name" value="CUBILIN"/>
    <property type="match status" value="1"/>
</dbReference>
<feature type="region of interest" description="Disordered" evidence="3">
    <location>
        <begin position="459"/>
        <end position="484"/>
    </location>
</feature>
<feature type="non-terminal residue" evidence="6">
    <location>
        <position position="1036"/>
    </location>
</feature>
<dbReference type="InterPro" id="IPR056707">
    <property type="entry name" value="DUF7805"/>
</dbReference>
<dbReference type="AlphaFoldDB" id="A0AAD8A050"/>
<comment type="caution">
    <text evidence="2">Lacks conserved residue(s) required for the propagation of feature annotation.</text>
</comment>
<name>A0AAD8A050_DIPPU</name>
<evidence type="ECO:0000313" key="6">
    <source>
        <dbReference type="EMBL" id="KAJ9590049.1"/>
    </source>
</evidence>
<dbReference type="CDD" id="cd00112">
    <property type="entry name" value="LDLa"/>
    <property type="match status" value="1"/>
</dbReference>
<dbReference type="InterPro" id="IPR053207">
    <property type="entry name" value="Non-NMDA_GluR_Accessory"/>
</dbReference>